<dbReference type="OrthoDB" id="9781878at2"/>
<reference evidence="5 6" key="1">
    <citation type="submission" date="2016-10" db="EMBL/GenBank/DDBJ databases">
        <authorList>
            <person name="de Groot N.N."/>
        </authorList>
    </citation>
    <scope>NUCLEOTIDE SEQUENCE [LARGE SCALE GENOMIC DNA]</scope>
    <source>
        <strain evidence="5 6">DSM 19548</strain>
    </source>
</reference>
<dbReference type="InterPro" id="IPR004888">
    <property type="entry name" value="Glycoside_hydrolase_63"/>
</dbReference>
<dbReference type="Pfam" id="PF22422">
    <property type="entry name" value="MGH1-like_GH"/>
    <property type="match status" value="1"/>
</dbReference>
<dbReference type="Gene3D" id="1.50.10.10">
    <property type="match status" value="1"/>
</dbReference>
<evidence type="ECO:0000259" key="4">
    <source>
        <dbReference type="Pfam" id="PF22422"/>
    </source>
</evidence>
<dbReference type="PANTHER" id="PTHR10412:SF11">
    <property type="entry name" value="MANNOSYL-OLIGOSACCHARIDE GLUCOSIDASE"/>
    <property type="match status" value="1"/>
</dbReference>
<dbReference type="GO" id="GO:0009311">
    <property type="term" value="P:oligosaccharide metabolic process"/>
    <property type="evidence" value="ECO:0007669"/>
    <property type="project" value="InterPro"/>
</dbReference>
<proteinExistence type="inferred from homology"/>
<organism evidence="5 6">
    <name type="scientific">Tropicimonas isoalkanivorans</name>
    <dbReference type="NCBI Taxonomy" id="441112"/>
    <lineage>
        <taxon>Bacteria</taxon>
        <taxon>Pseudomonadati</taxon>
        <taxon>Pseudomonadota</taxon>
        <taxon>Alphaproteobacteria</taxon>
        <taxon>Rhodobacterales</taxon>
        <taxon>Roseobacteraceae</taxon>
        <taxon>Tropicimonas</taxon>
    </lineage>
</organism>
<dbReference type="AlphaFoldDB" id="A0A1I1K1G6"/>
<feature type="domain" description="Mannosylglycerate hydrolase MGH1-like glycoside hydrolase" evidence="4">
    <location>
        <begin position="30"/>
        <end position="401"/>
    </location>
</feature>
<dbReference type="EMBL" id="FOLG01000006">
    <property type="protein sequence ID" value="SFC54455.1"/>
    <property type="molecule type" value="Genomic_DNA"/>
</dbReference>
<dbReference type="GO" id="GO:0006487">
    <property type="term" value="P:protein N-linked glycosylation"/>
    <property type="evidence" value="ECO:0007669"/>
    <property type="project" value="TreeGrafter"/>
</dbReference>
<protein>
    <recommendedName>
        <fullName evidence="4">Mannosylglycerate hydrolase MGH1-like glycoside hydrolase domain-containing protein</fullName>
    </recommendedName>
</protein>
<dbReference type="InterPro" id="IPR008928">
    <property type="entry name" value="6-hairpin_glycosidase_sf"/>
</dbReference>
<dbReference type="GO" id="GO:0004573">
    <property type="term" value="F:Glc3Man9GlcNAc2 oligosaccharide glucosidase activity"/>
    <property type="evidence" value="ECO:0007669"/>
    <property type="project" value="InterPro"/>
</dbReference>
<sequence length="418" mass="46819">MSVAETDAAAREILRANDRGRYTVPTDILYPFQWNWDSAFAAWGFASFDVPRAWVELETLLSHQWENGMVPHMIFHEEAPGYFPGPGVWGVKRSPPTSGITQPPVAATLARSILVADPDYGRPHMEAIFDKLLRWHRWFMTERAEQGMIAVTHPWETGRDNAADWDAAMARVDTSGVGSYKRRDLEEVAAEQRPTKAEYDQYLAMVYFGRDCGWDETEIRANGPFRVADVGMTFILLRACRDLLVLAQEFGRPTDEIAGWIETLEQGARNHWNPAGYYDSVDLRTGAFTNAPGSASCLCWYAGVDDARMLERLGRFRSAVRYTVPSLDPSHPGFAPTRYWRGPVWVVMNALVGAGLAEMGYVGMAERVRSDTANVITRSGFYEYFSPLDGAPAGGGRFTWTAAVWLAWASPHAKGRMI</sequence>
<dbReference type="Proteomes" id="UP000198728">
    <property type="component" value="Unassembled WGS sequence"/>
</dbReference>
<keyword evidence="3" id="KW-0326">Glycosidase</keyword>
<gene>
    <name evidence="5" type="ORF">SAMN04488094_10611</name>
</gene>
<keyword evidence="2" id="KW-0378">Hydrolase</keyword>
<comment type="similarity">
    <text evidence="1">Belongs to the glycosyl hydrolase 63 family.</text>
</comment>
<dbReference type="STRING" id="441112.SAMN04488094_10611"/>
<keyword evidence="6" id="KW-1185">Reference proteome</keyword>
<dbReference type="InterPro" id="IPR054491">
    <property type="entry name" value="MGH1-like_GH"/>
</dbReference>
<accession>A0A1I1K1G6</accession>
<dbReference type="SUPFAM" id="SSF48208">
    <property type="entry name" value="Six-hairpin glycosidases"/>
    <property type="match status" value="1"/>
</dbReference>
<dbReference type="InterPro" id="IPR012341">
    <property type="entry name" value="6hp_glycosidase-like_sf"/>
</dbReference>
<evidence type="ECO:0000256" key="2">
    <source>
        <dbReference type="ARBA" id="ARBA00022801"/>
    </source>
</evidence>
<dbReference type="RefSeq" id="WP_093360834.1">
    <property type="nucleotide sequence ID" value="NZ_FOLG01000006.1"/>
</dbReference>
<name>A0A1I1K1G6_9RHOB</name>
<evidence type="ECO:0000313" key="6">
    <source>
        <dbReference type="Proteomes" id="UP000198728"/>
    </source>
</evidence>
<dbReference type="PANTHER" id="PTHR10412">
    <property type="entry name" value="MANNOSYL-OLIGOSACCHARIDE GLUCOSIDASE"/>
    <property type="match status" value="1"/>
</dbReference>
<evidence type="ECO:0000256" key="1">
    <source>
        <dbReference type="ARBA" id="ARBA00010833"/>
    </source>
</evidence>
<evidence type="ECO:0000313" key="5">
    <source>
        <dbReference type="EMBL" id="SFC54455.1"/>
    </source>
</evidence>
<evidence type="ECO:0000256" key="3">
    <source>
        <dbReference type="ARBA" id="ARBA00023295"/>
    </source>
</evidence>